<dbReference type="AlphaFoldDB" id="A0AAE0BX15"/>
<gene>
    <name evidence="4" type="ORF">CYMTET_46793</name>
</gene>
<dbReference type="GO" id="GO:0008270">
    <property type="term" value="F:zinc ion binding"/>
    <property type="evidence" value="ECO:0007669"/>
    <property type="project" value="UniProtKB-KW"/>
</dbReference>
<reference evidence="4 5" key="1">
    <citation type="journal article" date="2015" name="Genome Biol. Evol.">
        <title>Comparative Genomics of a Bacterivorous Green Alga Reveals Evolutionary Causalities and Consequences of Phago-Mixotrophic Mode of Nutrition.</title>
        <authorList>
            <person name="Burns J.A."/>
            <person name="Paasch A."/>
            <person name="Narechania A."/>
            <person name="Kim E."/>
        </authorList>
    </citation>
    <scope>NUCLEOTIDE SEQUENCE [LARGE SCALE GENOMIC DNA]</scope>
    <source>
        <strain evidence="4 5">PLY_AMNH</strain>
    </source>
</reference>
<feature type="region of interest" description="Disordered" evidence="2">
    <location>
        <begin position="205"/>
        <end position="243"/>
    </location>
</feature>
<dbReference type="InterPro" id="IPR036128">
    <property type="entry name" value="Plus3-like_sf"/>
</dbReference>
<feature type="compositionally biased region" description="Basic and acidic residues" evidence="2">
    <location>
        <begin position="511"/>
        <end position="567"/>
    </location>
</feature>
<comment type="caution">
    <text evidence="4">The sequence shown here is derived from an EMBL/GenBank/DDBJ whole genome shotgun (WGS) entry which is preliminary data.</text>
</comment>
<evidence type="ECO:0000256" key="1">
    <source>
        <dbReference type="PROSITE-ProRule" id="PRU00723"/>
    </source>
</evidence>
<feature type="compositionally biased region" description="Basic and acidic residues" evidence="2">
    <location>
        <begin position="479"/>
        <end position="499"/>
    </location>
</feature>
<organism evidence="4 5">
    <name type="scientific">Cymbomonas tetramitiformis</name>
    <dbReference type="NCBI Taxonomy" id="36881"/>
    <lineage>
        <taxon>Eukaryota</taxon>
        <taxon>Viridiplantae</taxon>
        <taxon>Chlorophyta</taxon>
        <taxon>Pyramimonadophyceae</taxon>
        <taxon>Pyramimonadales</taxon>
        <taxon>Pyramimonadaceae</taxon>
        <taxon>Cymbomonas</taxon>
    </lineage>
</organism>
<feature type="compositionally biased region" description="Low complexity" evidence="2">
    <location>
        <begin position="883"/>
        <end position="896"/>
    </location>
</feature>
<feature type="region of interest" description="Disordered" evidence="2">
    <location>
        <begin position="860"/>
        <end position="968"/>
    </location>
</feature>
<proteinExistence type="predicted"/>
<feature type="zinc finger region" description="C3H1-type" evidence="1">
    <location>
        <begin position="721"/>
        <end position="743"/>
    </location>
</feature>
<accession>A0AAE0BX15</accession>
<feature type="compositionally biased region" description="Basic and acidic residues" evidence="2">
    <location>
        <begin position="340"/>
        <end position="367"/>
    </location>
</feature>
<keyword evidence="1" id="KW-0862">Zinc</keyword>
<evidence type="ECO:0000313" key="5">
    <source>
        <dbReference type="Proteomes" id="UP001190700"/>
    </source>
</evidence>
<feature type="region of interest" description="Disordered" evidence="2">
    <location>
        <begin position="306"/>
        <end position="651"/>
    </location>
</feature>
<dbReference type="Gene3D" id="3.90.70.200">
    <property type="entry name" value="Plus-3 domain"/>
    <property type="match status" value="1"/>
</dbReference>
<dbReference type="PROSITE" id="PS50103">
    <property type="entry name" value="ZF_C3H1"/>
    <property type="match status" value="1"/>
</dbReference>
<feature type="region of interest" description="Disordered" evidence="2">
    <location>
        <begin position="769"/>
        <end position="823"/>
    </location>
</feature>
<feature type="domain" description="C3H1-type" evidence="3">
    <location>
        <begin position="721"/>
        <end position="743"/>
    </location>
</feature>
<feature type="region of interest" description="Disordered" evidence="2">
    <location>
        <begin position="257"/>
        <end position="293"/>
    </location>
</feature>
<dbReference type="EMBL" id="LGRX02032775">
    <property type="protein sequence ID" value="KAK3243559.1"/>
    <property type="molecule type" value="Genomic_DNA"/>
</dbReference>
<dbReference type="SUPFAM" id="SSF159042">
    <property type="entry name" value="Plus3-like"/>
    <property type="match status" value="1"/>
</dbReference>
<dbReference type="InterPro" id="IPR000571">
    <property type="entry name" value="Znf_CCCH"/>
</dbReference>
<evidence type="ECO:0000259" key="3">
    <source>
        <dbReference type="PROSITE" id="PS50103"/>
    </source>
</evidence>
<keyword evidence="1" id="KW-0479">Metal-binding</keyword>
<feature type="compositionally biased region" description="Basic and acidic residues" evidence="2">
    <location>
        <begin position="432"/>
        <end position="441"/>
    </location>
</feature>
<feature type="compositionally biased region" description="Basic and acidic residues" evidence="2">
    <location>
        <begin position="905"/>
        <end position="924"/>
    </location>
</feature>
<dbReference type="GO" id="GO:0003677">
    <property type="term" value="F:DNA binding"/>
    <property type="evidence" value="ECO:0007669"/>
    <property type="project" value="InterPro"/>
</dbReference>
<feature type="compositionally biased region" description="Basic and acidic residues" evidence="2">
    <location>
        <begin position="274"/>
        <end position="286"/>
    </location>
</feature>
<evidence type="ECO:0000313" key="4">
    <source>
        <dbReference type="EMBL" id="KAK3243559.1"/>
    </source>
</evidence>
<feature type="compositionally biased region" description="Basic and acidic residues" evidence="2">
    <location>
        <begin position="383"/>
        <end position="399"/>
    </location>
</feature>
<sequence length="1122" mass="119221">MRQKSAHASSTQSFNFIFTPGSTYNALEGTIDKLLAGSKYQELESTYQSGVWRQPRSAVQANIKVQTDDKHAREPKRSHTVAISQVPLHDQGACIAQADCGTLLLNSALEEPERCLVLAGLPSDVSLDEVTALFQDKCEMLRLEDCLEQCLTWDPAWRIARFCTDSGTRRGLQHSRGAQIRGHTLRFKLLDEILAGPAGGGAASLLDGGTCPTEPRQGVSGEPAGGTLEPLSAASEGGTVPALSGDLEDAMEARVADEAMGEVEAERAQPPGEHLLRSPHPEPREGEDAEGDEEGAPAALGIMTELTESLSGSEATDGEQGGASTKEYAVARRARRAERGRRSSGAEEAGRGRGRDDTKPVPEDHKPKGSIFDEWQREEEEAAERGEKEGAVERGEKEGAAGVVPPPKPVPKDHRPKGSIFDEWQREEEEEAERKLAAPKEKKPRGSIFDEWQREEEEAAERKARGGHVRAAAGANPRGSRDDRDARTRRPWSREDSERPRHKPGSAGQIREPERRRRGRSRDDAERLRREGSRLDRPGDGARARGWSRDGSERRRRERENNRRQDEPPPPPRVRGGEAGQPRHSPSASSHVMLKGTPTAMEALEDGAPDAQMEDPAAVRGAAGGATEACSPDRSPCSAGDMVGSPPKSPKCVTPFQAPRVAGAAAGDALPLTPGCPDPPGDEARRAGIVNAAQTAPAPPPPASGILAGLGRAPLVGIPTICIDFWHGRCNNGDSCQWSHASKPKNFATIPPNPYSRRASSPSLAVVQQDPVGARDTHASTSVPAQVPLGGGVGRGEGGSSGSPRKRKAAELAVEAPDEKGGGGVAWAAKWQADPSVQRFRTPQAGEERICAHCQLPGHSAVDCTEVSPGPAAERPGSDSRHSGGSSSGRPSAPGRSSGGGGGGVHKDRGRNRGAEDAGSRPRGGDGAGRGGSERGQSRDIQGGEGLDKWGNAGHGGPGAGSGREGSGKAAAVSTATASVEKLYLTRANLLTLLERCADVKDLDRLVEGMYVRTRTPKAAKEIRNKYCLGRVLSVYKRDDAVGKHTGYHIQFKSGGEHLGTLLDYVSNDPHIHPEEMQACLTNGEELSEREVAEKTIFRVNTLDPIMEGNASKAVVSPSPSA</sequence>
<keyword evidence="5" id="KW-1185">Reference proteome</keyword>
<name>A0AAE0BX15_9CHLO</name>
<feature type="compositionally biased region" description="Gly residues" evidence="2">
    <location>
        <begin position="789"/>
        <end position="801"/>
    </location>
</feature>
<dbReference type="Proteomes" id="UP001190700">
    <property type="component" value="Unassembled WGS sequence"/>
</dbReference>
<keyword evidence="1" id="KW-0863">Zinc-finger</keyword>
<evidence type="ECO:0000256" key="2">
    <source>
        <dbReference type="SAM" id="MobiDB-lite"/>
    </source>
</evidence>
<feature type="compositionally biased region" description="Gly residues" evidence="2">
    <location>
        <begin position="953"/>
        <end position="965"/>
    </location>
</feature>
<protein>
    <recommendedName>
        <fullName evidence="3">C3H1-type domain-containing protein</fullName>
    </recommendedName>
</protein>